<sequence>MSDPETKRLSELRVVDLKIELEKRGLDKNGVKQVLMDRLQKALKDEGEDVETYLFKASDDKTPERPSKRPSVTGKTESDKNETEELTSENEVKLKMENNSQESIGDNETSDNGEVIEKSQKDEDHESPITLTLEEEEKIQDEEPTTETHSKEKLEPDEKKSTNEESQEENVDTSTTEADATKKEAAESSSTSDAKKVPSNANPRAIWISNVAMNTRACDIKQSLSQYGKVVGAKVVVNAKYPGTCCFGYVTMGSVEDANKVIENLNNTELNGQIIKIEKFDVVRNEQLKQMKNGRKSPERSKSSSSTKKERSPIPKPIEDDAKPSKSAENDKEKSKFNDEVVQKDDSERKNDRKTEDADNEKGDKTKDDEKKQRHSTDRKSREQKRTSHDSSSIRSRSREKKHSEILTFDKIREARERQRFCEKQRMLREEARRRHEETLRQREIERRQRSEAQRLEREREKLRIEREKIEREKNELIRLERERQKIERERIELEKMELQRTRIRLEEDRRSVKRPAPYRRDESFEDRKRSSDGRHFNEPPPPPHFDSSSKLRDSPPKKFPSKDYKSPYDKRDIPDKRSRDYDTDRSRPSSSSMGRPVSSMKFESRPSYENVRDRDLHDRNRDVPPSVSSRTTKEHRFERERDRSPHYRPGERRVLPDEMPRFDSRSTSWNSSSAPKPFPSGSSNGLLRKTAGDQIVLQIGGILLVETKALEVIQA</sequence>
<feature type="compositionally biased region" description="Polar residues" evidence="5">
    <location>
        <begin position="97"/>
        <end position="112"/>
    </location>
</feature>
<dbReference type="InterPro" id="IPR035979">
    <property type="entry name" value="RBD_domain_sf"/>
</dbReference>
<feature type="compositionally biased region" description="Acidic residues" evidence="5">
    <location>
        <begin position="133"/>
        <end position="145"/>
    </location>
</feature>
<feature type="compositionally biased region" description="Basic and acidic residues" evidence="5">
    <location>
        <begin position="57"/>
        <end position="67"/>
    </location>
</feature>
<dbReference type="InterPro" id="IPR036361">
    <property type="entry name" value="SAP_dom_sf"/>
</dbReference>
<dbReference type="Gene3D" id="3.30.70.330">
    <property type="match status" value="1"/>
</dbReference>
<dbReference type="GO" id="GO:0003723">
    <property type="term" value="F:RNA binding"/>
    <property type="evidence" value="ECO:0007669"/>
    <property type="project" value="UniProtKB-UniRule"/>
</dbReference>
<feature type="region of interest" description="Disordered" evidence="5">
    <location>
        <begin position="430"/>
        <end position="458"/>
    </location>
</feature>
<dbReference type="PANTHER" id="PTHR15683:SF8">
    <property type="entry name" value="SCAFFOLD ATTACHMENT FACTOR B, ISOFORM B"/>
    <property type="match status" value="1"/>
</dbReference>
<feature type="compositionally biased region" description="Basic and acidic residues" evidence="5">
    <location>
        <begin position="519"/>
        <end position="538"/>
    </location>
</feature>
<name>A0AAW1V3H3_9CUCU</name>
<comment type="caution">
    <text evidence="8">The sequence shown here is derived from an EMBL/GenBank/DDBJ whole genome shotgun (WGS) entry which is preliminary data.</text>
</comment>
<feature type="compositionally biased region" description="Basic and acidic residues" evidence="5">
    <location>
        <begin position="603"/>
        <end position="623"/>
    </location>
</feature>
<dbReference type="InterPro" id="IPR012677">
    <property type="entry name" value="Nucleotide-bd_a/b_plait_sf"/>
</dbReference>
<dbReference type="Gene3D" id="1.10.720.30">
    <property type="entry name" value="SAP domain"/>
    <property type="match status" value="1"/>
</dbReference>
<evidence type="ECO:0000256" key="5">
    <source>
        <dbReference type="SAM" id="MobiDB-lite"/>
    </source>
</evidence>
<dbReference type="SMART" id="SM00360">
    <property type="entry name" value="RRM"/>
    <property type="match status" value="1"/>
</dbReference>
<feature type="domain" description="RRM" evidence="6">
    <location>
        <begin position="204"/>
        <end position="282"/>
    </location>
</feature>
<dbReference type="PROSITE" id="PS50102">
    <property type="entry name" value="RRM"/>
    <property type="match status" value="1"/>
</dbReference>
<feature type="compositionally biased region" description="Basic and acidic residues" evidence="5">
    <location>
        <begin position="548"/>
        <end position="588"/>
    </location>
</feature>
<feature type="region of interest" description="Disordered" evidence="5">
    <location>
        <begin position="289"/>
        <end position="410"/>
    </location>
</feature>
<feature type="domain" description="SAP" evidence="7">
    <location>
        <begin position="9"/>
        <end position="43"/>
    </location>
</feature>
<dbReference type="AlphaFoldDB" id="A0AAW1V3H3"/>
<dbReference type="EMBL" id="JARQZJ010000122">
    <property type="protein sequence ID" value="KAK9889210.1"/>
    <property type="molecule type" value="Genomic_DNA"/>
</dbReference>
<accession>A0AAW1V3H3</accession>
<evidence type="ECO:0000313" key="9">
    <source>
        <dbReference type="Proteomes" id="UP001431783"/>
    </source>
</evidence>
<protein>
    <recommendedName>
        <fullName evidence="10">SAFB-like transcription modulator</fullName>
    </recommendedName>
</protein>
<dbReference type="InterPro" id="IPR051738">
    <property type="entry name" value="SAF_Modulators"/>
</dbReference>
<reference evidence="8 9" key="1">
    <citation type="submission" date="2023-03" db="EMBL/GenBank/DDBJ databases">
        <title>Genome insight into feeding habits of ladybird beetles.</title>
        <authorList>
            <person name="Li H.-S."/>
            <person name="Huang Y.-H."/>
            <person name="Pang H."/>
        </authorList>
    </citation>
    <scope>NUCLEOTIDE SEQUENCE [LARGE SCALE GENOMIC DNA]</scope>
    <source>
        <strain evidence="8">SYSU_2023b</strain>
        <tissue evidence="8">Whole body</tissue>
    </source>
</reference>
<feature type="compositionally biased region" description="Polar residues" evidence="5">
    <location>
        <begin position="666"/>
        <end position="686"/>
    </location>
</feature>
<feature type="region of interest" description="Disordered" evidence="5">
    <location>
        <begin position="489"/>
        <end position="686"/>
    </location>
</feature>
<dbReference type="PROSITE" id="PS50800">
    <property type="entry name" value="SAP"/>
    <property type="match status" value="1"/>
</dbReference>
<dbReference type="PANTHER" id="PTHR15683">
    <property type="entry name" value="SCAFFOLD ATTACHMENT FACTOR B-RELATED"/>
    <property type="match status" value="1"/>
</dbReference>
<feature type="compositionally biased region" description="Basic and acidic residues" evidence="5">
    <location>
        <begin position="115"/>
        <end position="127"/>
    </location>
</feature>
<evidence type="ECO:0000259" key="6">
    <source>
        <dbReference type="PROSITE" id="PS50102"/>
    </source>
</evidence>
<dbReference type="SMART" id="SM00513">
    <property type="entry name" value="SAP"/>
    <property type="match status" value="1"/>
</dbReference>
<gene>
    <name evidence="8" type="ORF">WA026_004489</name>
</gene>
<evidence type="ECO:0000256" key="4">
    <source>
        <dbReference type="PROSITE-ProRule" id="PRU00176"/>
    </source>
</evidence>
<dbReference type="SUPFAM" id="SSF68906">
    <property type="entry name" value="SAP domain"/>
    <property type="match status" value="1"/>
</dbReference>
<dbReference type="InterPro" id="IPR003034">
    <property type="entry name" value="SAP_dom"/>
</dbReference>
<evidence type="ECO:0000256" key="2">
    <source>
        <dbReference type="ARBA" id="ARBA00022884"/>
    </source>
</evidence>
<evidence type="ECO:0000256" key="1">
    <source>
        <dbReference type="ARBA" id="ARBA00004123"/>
    </source>
</evidence>
<keyword evidence="3" id="KW-0539">Nucleus</keyword>
<keyword evidence="9" id="KW-1185">Reference proteome</keyword>
<feature type="region of interest" description="Disordered" evidence="5">
    <location>
        <begin position="54"/>
        <end position="199"/>
    </location>
</feature>
<keyword evidence="2 4" id="KW-0694">RNA-binding</keyword>
<feature type="compositionally biased region" description="Basic and acidic residues" evidence="5">
    <location>
        <begin position="296"/>
        <end position="389"/>
    </location>
</feature>
<dbReference type="Proteomes" id="UP001431783">
    <property type="component" value="Unassembled WGS sequence"/>
</dbReference>
<evidence type="ECO:0000256" key="3">
    <source>
        <dbReference type="ARBA" id="ARBA00023242"/>
    </source>
</evidence>
<dbReference type="Pfam" id="PF02037">
    <property type="entry name" value="SAP"/>
    <property type="match status" value="1"/>
</dbReference>
<feature type="compositionally biased region" description="Low complexity" evidence="5">
    <location>
        <begin position="589"/>
        <end position="600"/>
    </location>
</feature>
<feature type="compositionally biased region" description="Basic and acidic residues" evidence="5">
    <location>
        <begin position="489"/>
        <end position="511"/>
    </location>
</feature>
<comment type="subcellular location">
    <subcellularLocation>
        <location evidence="1">Nucleus</location>
    </subcellularLocation>
</comment>
<dbReference type="SUPFAM" id="SSF54928">
    <property type="entry name" value="RNA-binding domain, RBD"/>
    <property type="match status" value="1"/>
</dbReference>
<dbReference type="GO" id="GO:0006357">
    <property type="term" value="P:regulation of transcription by RNA polymerase II"/>
    <property type="evidence" value="ECO:0007669"/>
    <property type="project" value="TreeGrafter"/>
</dbReference>
<dbReference type="GO" id="GO:0050684">
    <property type="term" value="P:regulation of mRNA processing"/>
    <property type="evidence" value="ECO:0007669"/>
    <property type="project" value="TreeGrafter"/>
</dbReference>
<dbReference type="GO" id="GO:0043565">
    <property type="term" value="F:sequence-specific DNA binding"/>
    <property type="evidence" value="ECO:0007669"/>
    <property type="project" value="TreeGrafter"/>
</dbReference>
<proteinExistence type="predicted"/>
<evidence type="ECO:0000313" key="8">
    <source>
        <dbReference type="EMBL" id="KAK9889210.1"/>
    </source>
</evidence>
<feature type="compositionally biased region" description="Basic and acidic residues" evidence="5">
    <location>
        <begin position="632"/>
        <end position="665"/>
    </location>
</feature>
<evidence type="ECO:0000259" key="7">
    <source>
        <dbReference type="PROSITE" id="PS50800"/>
    </source>
</evidence>
<evidence type="ECO:0008006" key="10">
    <source>
        <dbReference type="Google" id="ProtNLM"/>
    </source>
</evidence>
<dbReference type="InterPro" id="IPR000504">
    <property type="entry name" value="RRM_dom"/>
</dbReference>
<organism evidence="8 9">
    <name type="scientific">Henosepilachna vigintioctopunctata</name>
    <dbReference type="NCBI Taxonomy" id="420089"/>
    <lineage>
        <taxon>Eukaryota</taxon>
        <taxon>Metazoa</taxon>
        <taxon>Ecdysozoa</taxon>
        <taxon>Arthropoda</taxon>
        <taxon>Hexapoda</taxon>
        <taxon>Insecta</taxon>
        <taxon>Pterygota</taxon>
        <taxon>Neoptera</taxon>
        <taxon>Endopterygota</taxon>
        <taxon>Coleoptera</taxon>
        <taxon>Polyphaga</taxon>
        <taxon>Cucujiformia</taxon>
        <taxon>Coccinelloidea</taxon>
        <taxon>Coccinellidae</taxon>
        <taxon>Epilachninae</taxon>
        <taxon>Epilachnini</taxon>
        <taxon>Henosepilachna</taxon>
    </lineage>
</organism>
<feature type="compositionally biased region" description="Basic and acidic residues" evidence="5">
    <location>
        <begin position="146"/>
        <end position="163"/>
    </location>
</feature>
<dbReference type="Pfam" id="PF00076">
    <property type="entry name" value="RRM_1"/>
    <property type="match status" value="1"/>
</dbReference>
<dbReference type="GO" id="GO:0005634">
    <property type="term" value="C:nucleus"/>
    <property type="evidence" value="ECO:0007669"/>
    <property type="project" value="UniProtKB-SubCell"/>
</dbReference>